<evidence type="ECO:0000256" key="1">
    <source>
        <dbReference type="SAM" id="SignalP"/>
    </source>
</evidence>
<dbReference type="AlphaFoldDB" id="A0A5M8QMP1"/>
<reference evidence="2 4" key="2">
    <citation type="submission" date="2019-09" db="EMBL/GenBank/DDBJ databases">
        <title>A bacterium isolated from glacier soil.</title>
        <authorList>
            <person name="Liu Q."/>
        </authorList>
    </citation>
    <scope>NUCLEOTIDE SEQUENCE [LARGE SCALE GENOMIC DNA]</scope>
    <source>
        <strain evidence="2 4">MDT1-10-3</strain>
    </source>
</reference>
<accession>A0A5M8QMP1</accession>
<gene>
    <name evidence="3" type="ORF">ACD591_16350</name>
    <name evidence="2" type="ORF">FOE74_03010</name>
</gene>
<reference evidence="2 4" key="1">
    <citation type="submission" date="2019-07" db="EMBL/GenBank/DDBJ databases">
        <authorList>
            <person name="Qu J.-H."/>
        </authorList>
    </citation>
    <scope>NUCLEOTIDE SEQUENCE [LARGE SCALE GENOMIC DNA]</scope>
    <source>
        <strain evidence="2 4">MDT1-10-3</strain>
    </source>
</reference>
<keyword evidence="1" id="KW-0732">Signal</keyword>
<proteinExistence type="predicted"/>
<dbReference type="OrthoDB" id="981578at2"/>
<evidence type="ECO:0000313" key="3">
    <source>
        <dbReference type="EMBL" id="MFA1772874.1"/>
    </source>
</evidence>
<name>A0A5M8QMP1_9BACT</name>
<evidence type="ECO:0000313" key="5">
    <source>
        <dbReference type="Proteomes" id="UP001570846"/>
    </source>
</evidence>
<evidence type="ECO:0008006" key="6">
    <source>
        <dbReference type="Google" id="ProtNLM"/>
    </source>
</evidence>
<dbReference type="RefSeq" id="WP_149097109.1">
    <property type="nucleotide sequence ID" value="NZ_BMMG01000001.1"/>
</dbReference>
<reference evidence="3 5" key="3">
    <citation type="submission" date="2024-08" db="EMBL/GenBank/DDBJ databases">
        <authorList>
            <person name="Wei W."/>
        </authorList>
    </citation>
    <scope>NUCLEOTIDE SEQUENCE [LARGE SCALE GENOMIC DNA]</scope>
    <source>
        <strain evidence="3 5">XU2</strain>
    </source>
</reference>
<dbReference type="Proteomes" id="UP001570846">
    <property type="component" value="Unassembled WGS sequence"/>
</dbReference>
<feature type="chain" id="PRO_5024400830" description="Bacterial Ig-like domain-containing protein" evidence="1">
    <location>
        <begin position="23"/>
        <end position="669"/>
    </location>
</feature>
<protein>
    <recommendedName>
        <fullName evidence="6">Bacterial Ig-like domain-containing protein</fullName>
    </recommendedName>
</protein>
<comment type="caution">
    <text evidence="2">The sequence shown here is derived from an EMBL/GenBank/DDBJ whole genome shotgun (WGS) entry which is preliminary data.</text>
</comment>
<dbReference type="PROSITE" id="PS51257">
    <property type="entry name" value="PROKAR_LIPOPROTEIN"/>
    <property type="match status" value="1"/>
</dbReference>
<dbReference type="Proteomes" id="UP000323866">
    <property type="component" value="Unassembled WGS sequence"/>
</dbReference>
<dbReference type="EMBL" id="JBGOGF010000009">
    <property type="protein sequence ID" value="MFA1772874.1"/>
    <property type="molecule type" value="Genomic_DNA"/>
</dbReference>
<feature type="signal peptide" evidence="1">
    <location>
        <begin position="1"/>
        <end position="22"/>
    </location>
</feature>
<evidence type="ECO:0000313" key="4">
    <source>
        <dbReference type="Proteomes" id="UP000323866"/>
    </source>
</evidence>
<dbReference type="EMBL" id="VKKZ01000010">
    <property type="protein sequence ID" value="KAA6437487.1"/>
    <property type="molecule type" value="Genomic_DNA"/>
</dbReference>
<evidence type="ECO:0000313" key="2">
    <source>
        <dbReference type="EMBL" id="KAA6437487.1"/>
    </source>
</evidence>
<organism evidence="2 4">
    <name type="scientific">Rufibacter glacialis</name>
    <dbReference type="NCBI Taxonomy" id="1259555"/>
    <lineage>
        <taxon>Bacteria</taxon>
        <taxon>Pseudomonadati</taxon>
        <taxon>Bacteroidota</taxon>
        <taxon>Cytophagia</taxon>
        <taxon>Cytophagales</taxon>
        <taxon>Hymenobacteraceae</taxon>
        <taxon>Rufibacter</taxon>
    </lineage>
</organism>
<keyword evidence="5" id="KW-1185">Reference proteome</keyword>
<sequence>MKQTYSFLLFLLVMVLASCSDKNDPDANPTQGVKPVPKGARKINFVVDGAYDLSKTEVHSIMDSTLMGSKDEGLWVPKDYPSAAFFLDNTSGQILAVVQTDTVSEKVLVNAESVAQALLTLVPAYHSLTIEQQGNFERNAKSVRAFQDFVLLVDVILKGKRPIYSTDPAFAGKLVELNSYILKNVLGEPNLADGKKMRRVVKQFKDWLPQKGGGALVNQVHSYVYAEFVPIGGGNTVSTLIDPNPIHLTQWASKPLSELGLKDDYYTVNLNQTHEKATSKNFYELSSRLVKALMGAIFGRMGSESRNDCVAAIAGSIQVDVTATVMELAGGANLSALDMFKKVVDTAMNGVLAGIDNKGCTTILMNRAVIAKAVVSQTNALLKVLEGIAFAKDVTELTPFVLAHIDPVVMSNKMQVYKGKLVPGWVEFKGMASSVQPEYVVSSEVRPVVETKVISSFDEVDLGQFEATWIVTSGNGEILSARTPTNSEGKATNSWKLPAKAGTYSIRADMLDKEGNDMQGSPIRFQTRATDCDPTQPNIPVISDISISCGGTGLYFDISFTAGGPGISAFSGSGYCEDTLSSCYPVRLYYSFTNQPDNRIAYNSYTASLLSGTVNKGVVRIYFSHPFGACSRLPNLTPREFLAAGYPPDYKFQVQLINKCNERSALVSL</sequence>